<organism evidence="3 4">
    <name type="scientific">Phormidium tenue FACHB-1050</name>
    <dbReference type="NCBI Taxonomy" id="2692857"/>
    <lineage>
        <taxon>Bacteria</taxon>
        <taxon>Bacillati</taxon>
        <taxon>Cyanobacteriota</taxon>
        <taxon>Cyanophyceae</taxon>
        <taxon>Oscillatoriophycideae</taxon>
        <taxon>Oscillatoriales</taxon>
        <taxon>Oscillatoriaceae</taxon>
        <taxon>Phormidium</taxon>
    </lineage>
</organism>
<dbReference type="InterPro" id="IPR011067">
    <property type="entry name" value="Plasmid_toxin/cell-grow_inhib"/>
</dbReference>
<keyword evidence="2" id="KW-1277">Toxin-antitoxin system</keyword>
<dbReference type="EMBL" id="JACJQY010000022">
    <property type="protein sequence ID" value="MBD2318025.1"/>
    <property type="molecule type" value="Genomic_DNA"/>
</dbReference>
<comment type="caution">
    <text evidence="3">The sequence shown here is derived from an EMBL/GenBank/DDBJ whole genome shotgun (WGS) entry which is preliminary data.</text>
</comment>
<sequence length="121" mass="13200">MNSQLLKCGDVVFIDLPFHNPKGREQEGRRPAVIIGVPLGDVRYPVVVVVPLTTQFGGWAKKNPALYPIIQAGTAGLPQKSVALCDQIRAVDIQRVIGYLGSLSFDQYLPIIGGVRYVLDL</sequence>
<dbReference type="RefSeq" id="WP_190578820.1">
    <property type="nucleotide sequence ID" value="NZ_CAWPQU010000015.1"/>
</dbReference>
<protein>
    <submittedName>
        <fullName evidence="3">Type II toxin-antitoxin system PemK/MazF family toxin</fullName>
    </submittedName>
</protein>
<name>A0ABR8CCK1_9CYAN</name>
<evidence type="ECO:0000256" key="2">
    <source>
        <dbReference type="ARBA" id="ARBA00022649"/>
    </source>
</evidence>
<dbReference type="PANTHER" id="PTHR33988">
    <property type="entry name" value="ENDORIBONUCLEASE MAZF-RELATED"/>
    <property type="match status" value="1"/>
</dbReference>
<dbReference type="InterPro" id="IPR003477">
    <property type="entry name" value="PemK-like"/>
</dbReference>
<comment type="similarity">
    <text evidence="1">Belongs to the PemK/MazF family.</text>
</comment>
<evidence type="ECO:0000313" key="3">
    <source>
        <dbReference type="EMBL" id="MBD2318025.1"/>
    </source>
</evidence>
<dbReference type="Proteomes" id="UP000618445">
    <property type="component" value="Unassembled WGS sequence"/>
</dbReference>
<dbReference type="Gene3D" id="2.30.30.110">
    <property type="match status" value="1"/>
</dbReference>
<gene>
    <name evidence="3" type="ORF">H6G05_14360</name>
</gene>
<proteinExistence type="inferred from homology"/>
<keyword evidence="4" id="KW-1185">Reference proteome</keyword>
<evidence type="ECO:0000313" key="4">
    <source>
        <dbReference type="Proteomes" id="UP000618445"/>
    </source>
</evidence>
<dbReference type="Pfam" id="PF02452">
    <property type="entry name" value="PemK_toxin"/>
    <property type="match status" value="1"/>
</dbReference>
<evidence type="ECO:0000256" key="1">
    <source>
        <dbReference type="ARBA" id="ARBA00007521"/>
    </source>
</evidence>
<dbReference type="PANTHER" id="PTHR33988:SF3">
    <property type="entry name" value="ENDORIBONUCLEASE TOXIN CHPB-RELATED"/>
    <property type="match status" value="1"/>
</dbReference>
<reference evidence="3 4" key="1">
    <citation type="journal article" date="2020" name="ISME J.">
        <title>Comparative genomics reveals insights into cyanobacterial evolution and habitat adaptation.</title>
        <authorList>
            <person name="Chen M.Y."/>
            <person name="Teng W.K."/>
            <person name="Zhao L."/>
            <person name="Hu C.X."/>
            <person name="Zhou Y.K."/>
            <person name="Han B.P."/>
            <person name="Song L.R."/>
            <person name="Shu W.S."/>
        </authorList>
    </citation>
    <scope>NUCLEOTIDE SEQUENCE [LARGE SCALE GENOMIC DNA]</scope>
    <source>
        <strain evidence="3 4">FACHB-1050</strain>
    </source>
</reference>
<accession>A0ABR8CCK1</accession>
<dbReference type="SUPFAM" id="SSF50118">
    <property type="entry name" value="Cell growth inhibitor/plasmid maintenance toxic component"/>
    <property type="match status" value="1"/>
</dbReference>